<dbReference type="InterPro" id="IPR036291">
    <property type="entry name" value="NAD(P)-bd_dom_sf"/>
</dbReference>
<keyword evidence="2" id="KW-0521">NADP</keyword>
<name>A0A371EFB5_MUCPR</name>
<gene>
    <name evidence="5" type="primary">SDR1</name>
    <name evidence="5" type="ORF">CR513_56675</name>
</gene>
<proteinExistence type="inferred from homology"/>
<sequence>MQRHEFAPLHAENVCDTNYISFMFNVPLSQTPTTSHPAFNLASLVLNPQRDTEMGHKEKSKDRKEKRLQQVSLMRTIPYSDHQRWWSKETIAVVTGGNRGIGFEICRQLADHGVTVILTSRDIGVGIESAKVLQEGGLTDVASHQLDILDSSSINQFAEWLKQNYGGLDILVNNAGVNFNQGSDNNVENARKVIETNYYGTKRMIEAMIPLMKPSAAGARIVNVSSRLGRLNGKRNRVENEALREQLSDEETLTEEMIDGILSTFLQQVEDGTWKTEGWSTTFTDYSVSKLAVNAYTRIMARKFSERPEGEKIYINCYCPGWVKTALTGYAGSVTVEQGADTGVWIALLPEHAITGKFFAERREINF</sequence>
<dbReference type="PRINTS" id="PR00080">
    <property type="entry name" value="SDRFAMILY"/>
</dbReference>
<dbReference type="SUPFAM" id="SSF51735">
    <property type="entry name" value="NAD(P)-binding Rossmann-fold domains"/>
    <property type="match status" value="1"/>
</dbReference>
<dbReference type="PANTHER" id="PTHR43490">
    <property type="entry name" value="(+)-NEOMENTHOL DEHYDROGENASE"/>
    <property type="match status" value="1"/>
</dbReference>
<keyword evidence="6" id="KW-1185">Reference proteome</keyword>
<dbReference type="AlphaFoldDB" id="A0A371EFB5"/>
<evidence type="ECO:0000313" key="5">
    <source>
        <dbReference type="EMBL" id="RDX64731.1"/>
    </source>
</evidence>
<dbReference type="Gene3D" id="3.40.50.720">
    <property type="entry name" value="NAD(P)-binding Rossmann-like Domain"/>
    <property type="match status" value="1"/>
</dbReference>
<comment type="similarity">
    <text evidence="1 4">Belongs to the short-chain dehydrogenases/reductases (SDR) family.</text>
</comment>
<dbReference type="CDD" id="cd05324">
    <property type="entry name" value="carb_red_PTCR-like_SDR_c"/>
    <property type="match status" value="1"/>
</dbReference>
<evidence type="ECO:0000256" key="1">
    <source>
        <dbReference type="ARBA" id="ARBA00006484"/>
    </source>
</evidence>
<dbReference type="OrthoDB" id="1933717at2759"/>
<reference evidence="5" key="1">
    <citation type="submission" date="2018-05" db="EMBL/GenBank/DDBJ databases">
        <title>Draft genome of Mucuna pruriens seed.</title>
        <authorList>
            <person name="Nnadi N.E."/>
            <person name="Vos R."/>
            <person name="Hasami M.H."/>
            <person name="Devisetty U.K."/>
            <person name="Aguiy J.C."/>
        </authorList>
    </citation>
    <scope>NUCLEOTIDE SEQUENCE [LARGE SCALE GENOMIC DNA]</scope>
    <source>
        <strain evidence="5">JCA_2017</strain>
    </source>
</reference>
<protein>
    <submittedName>
        <fullName evidence="5">(+)-neomenthol dehydrogenase</fullName>
    </submittedName>
</protein>
<organism evidence="5 6">
    <name type="scientific">Mucuna pruriens</name>
    <name type="common">Velvet bean</name>
    <name type="synonym">Dolichos pruriens</name>
    <dbReference type="NCBI Taxonomy" id="157652"/>
    <lineage>
        <taxon>Eukaryota</taxon>
        <taxon>Viridiplantae</taxon>
        <taxon>Streptophyta</taxon>
        <taxon>Embryophyta</taxon>
        <taxon>Tracheophyta</taxon>
        <taxon>Spermatophyta</taxon>
        <taxon>Magnoliopsida</taxon>
        <taxon>eudicotyledons</taxon>
        <taxon>Gunneridae</taxon>
        <taxon>Pentapetalae</taxon>
        <taxon>rosids</taxon>
        <taxon>fabids</taxon>
        <taxon>Fabales</taxon>
        <taxon>Fabaceae</taxon>
        <taxon>Papilionoideae</taxon>
        <taxon>50 kb inversion clade</taxon>
        <taxon>NPAAA clade</taxon>
        <taxon>indigoferoid/millettioid clade</taxon>
        <taxon>Phaseoleae</taxon>
        <taxon>Mucuna</taxon>
    </lineage>
</organism>
<evidence type="ECO:0000256" key="4">
    <source>
        <dbReference type="RuleBase" id="RU000363"/>
    </source>
</evidence>
<evidence type="ECO:0000313" key="6">
    <source>
        <dbReference type="Proteomes" id="UP000257109"/>
    </source>
</evidence>
<feature type="non-terminal residue" evidence="5">
    <location>
        <position position="367"/>
    </location>
</feature>
<keyword evidence="3" id="KW-0560">Oxidoreductase</keyword>
<evidence type="ECO:0000256" key="2">
    <source>
        <dbReference type="ARBA" id="ARBA00022857"/>
    </source>
</evidence>
<dbReference type="Proteomes" id="UP000257109">
    <property type="component" value="Unassembled WGS sequence"/>
</dbReference>
<accession>A0A371EFB5</accession>
<dbReference type="InterPro" id="IPR002347">
    <property type="entry name" value="SDR_fam"/>
</dbReference>
<dbReference type="InterPro" id="IPR045313">
    <property type="entry name" value="CBR1-like"/>
</dbReference>
<dbReference type="FunFam" id="3.40.50.720:FF:000315">
    <property type="entry name" value="(+)-neomenthol dehydrogenase"/>
    <property type="match status" value="1"/>
</dbReference>
<comment type="caution">
    <text evidence="5">The sequence shown here is derived from an EMBL/GenBank/DDBJ whole genome shotgun (WGS) entry which is preliminary data.</text>
</comment>
<dbReference type="Pfam" id="PF00106">
    <property type="entry name" value="adh_short"/>
    <property type="match status" value="1"/>
</dbReference>
<dbReference type="GO" id="GO:0016020">
    <property type="term" value="C:membrane"/>
    <property type="evidence" value="ECO:0007669"/>
    <property type="project" value="TreeGrafter"/>
</dbReference>
<dbReference type="GO" id="GO:0016616">
    <property type="term" value="F:oxidoreductase activity, acting on the CH-OH group of donors, NAD or NADP as acceptor"/>
    <property type="evidence" value="ECO:0007669"/>
    <property type="project" value="InterPro"/>
</dbReference>
<evidence type="ECO:0000256" key="3">
    <source>
        <dbReference type="ARBA" id="ARBA00023002"/>
    </source>
</evidence>
<dbReference type="PANTHER" id="PTHR43490:SF99">
    <property type="entry name" value="SHORT-CHAIN DEHYDROGENASE_REDUCTASE"/>
    <property type="match status" value="1"/>
</dbReference>
<dbReference type="PRINTS" id="PR00081">
    <property type="entry name" value="GDHRDH"/>
</dbReference>
<dbReference type="STRING" id="157652.A0A371EFB5"/>
<dbReference type="EMBL" id="QJKJ01014246">
    <property type="protein sequence ID" value="RDX64731.1"/>
    <property type="molecule type" value="Genomic_DNA"/>
</dbReference>